<reference evidence="2" key="2">
    <citation type="submission" date="2015-01" db="EMBL/GenBank/DDBJ databases">
        <title>Evolutionary Origins and Diversification of the Mycorrhizal Mutualists.</title>
        <authorList>
            <consortium name="DOE Joint Genome Institute"/>
            <consortium name="Mycorrhizal Genomics Consortium"/>
            <person name="Kohler A."/>
            <person name="Kuo A."/>
            <person name="Nagy L.G."/>
            <person name="Floudas D."/>
            <person name="Copeland A."/>
            <person name="Barry K.W."/>
            <person name="Cichocki N."/>
            <person name="Veneault-Fourrey C."/>
            <person name="LaButti K."/>
            <person name="Lindquist E.A."/>
            <person name="Lipzen A."/>
            <person name="Lundell T."/>
            <person name="Morin E."/>
            <person name="Murat C."/>
            <person name="Riley R."/>
            <person name="Ohm R."/>
            <person name="Sun H."/>
            <person name="Tunlid A."/>
            <person name="Henrissat B."/>
            <person name="Grigoriev I.V."/>
            <person name="Hibbett D.S."/>
            <person name="Martin F."/>
        </authorList>
    </citation>
    <scope>NUCLEOTIDE SEQUENCE [LARGE SCALE GENOMIC DNA]</scope>
    <source>
        <strain evidence="2">UH-Slu-Lm8-n1</strain>
    </source>
</reference>
<accession>A0A0D0BLY3</accession>
<dbReference type="AlphaFoldDB" id="A0A0D0BLY3"/>
<keyword evidence="2" id="KW-1185">Reference proteome</keyword>
<gene>
    <name evidence="1" type="ORF">CY34DRAFT_802814</name>
</gene>
<evidence type="ECO:0000313" key="1">
    <source>
        <dbReference type="EMBL" id="KIK44308.1"/>
    </source>
</evidence>
<dbReference type="InParanoid" id="A0A0D0BLY3"/>
<organism evidence="1 2">
    <name type="scientific">Suillus luteus UH-Slu-Lm8-n1</name>
    <dbReference type="NCBI Taxonomy" id="930992"/>
    <lineage>
        <taxon>Eukaryota</taxon>
        <taxon>Fungi</taxon>
        <taxon>Dikarya</taxon>
        <taxon>Basidiomycota</taxon>
        <taxon>Agaricomycotina</taxon>
        <taxon>Agaricomycetes</taxon>
        <taxon>Agaricomycetidae</taxon>
        <taxon>Boletales</taxon>
        <taxon>Suillineae</taxon>
        <taxon>Suillaceae</taxon>
        <taxon>Suillus</taxon>
    </lineage>
</organism>
<reference evidence="1 2" key="1">
    <citation type="submission" date="2014-04" db="EMBL/GenBank/DDBJ databases">
        <authorList>
            <consortium name="DOE Joint Genome Institute"/>
            <person name="Kuo A."/>
            <person name="Ruytinx J."/>
            <person name="Rineau F."/>
            <person name="Colpaert J."/>
            <person name="Kohler A."/>
            <person name="Nagy L.G."/>
            <person name="Floudas D."/>
            <person name="Copeland A."/>
            <person name="Barry K.W."/>
            <person name="Cichocki N."/>
            <person name="Veneault-Fourrey C."/>
            <person name="LaButti K."/>
            <person name="Lindquist E.A."/>
            <person name="Lipzen A."/>
            <person name="Lundell T."/>
            <person name="Morin E."/>
            <person name="Murat C."/>
            <person name="Sun H."/>
            <person name="Tunlid A."/>
            <person name="Henrissat B."/>
            <person name="Grigoriev I.V."/>
            <person name="Hibbett D.S."/>
            <person name="Martin F."/>
            <person name="Nordberg H.P."/>
            <person name="Cantor M.N."/>
            <person name="Hua S.X."/>
        </authorList>
    </citation>
    <scope>NUCLEOTIDE SEQUENCE [LARGE SCALE GENOMIC DNA]</scope>
    <source>
        <strain evidence="1 2">UH-Slu-Lm8-n1</strain>
    </source>
</reference>
<dbReference type="HOGENOM" id="CLU_3088893_0_0_1"/>
<dbReference type="Proteomes" id="UP000054485">
    <property type="component" value="Unassembled WGS sequence"/>
</dbReference>
<protein>
    <submittedName>
        <fullName evidence="1">Unplaced genomic scaffold CY34scaffold_62, whole genome shotgun sequence</fullName>
    </submittedName>
</protein>
<evidence type="ECO:0000313" key="2">
    <source>
        <dbReference type="Proteomes" id="UP000054485"/>
    </source>
</evidence>
<proteinExistence type="predicted"/>
<sequence>MESCSFQAAGSTSVVLLVLLRMRWKQVLRATHTYYMLAFRVQCSTPCLVARV</sequence>
<dbReference type="EMBL" id="KN835193">
    <property type="protein sequence ID" value="KIK44308.1"/>
    <property type="molecule type" value="Genomic_DNA"/>
</dbReference>
<name>A0A0D0BLY3_9AGAM</name>